<keyword evidence="3" id="KW-1185">Reference proteome</keyword>
<dbReference type="OrthoDB" id="7057294at2"/>
<dbReference type="AlphaFoldDB" id="A0A1Z4LHE8"/>
<evidence type="ECO:0000313" key="3">
    <source>
        <dbReference type="Proteomes" id="UP000218418"/>
    </source>
</evidence>
<organism evidence="2 3">
    <name type="scientific">Calothrix parasitica NIES-267</name>
    <dbReference type="NCBI Taxonomy" id="1973488"/>
    <lineage>
        <taxon>Bacteria</taxon>
        <taxon>Bacillati</taxon>
        <taxon>Cyanobacteriota</taxon>
        <taxon>Cyanophyceae</taxon>
        <taxon>Nostocales</taxon>
        <taxon>Calotrichaceae</taxon>
        <taxon>Calothrix</taxon>
    </lineage>
</organism>
<keyword evidence="1" id="KW-0472">Membrane</keyword>
<protein>
    <recommendedName>
        <fullName evidence="4">Glycosyl transferase family 1 domain-containing protein</fullName>
    </recommendedName>
</protein>
<keyword evidence="1" id="KW-1133">Transmembrane helix</keyword>
<gene>
    <name evidence="2" type="ORF">NIES267_01290</name>
</gene>
<sequence length="326" mass="37836">MRFHGYYIFSTQPLIVSYLGSYPFFGGVIYQDKKIKFKPLPNWFRPKHVIEHSPYWCASPKQMLLRKTKSILHSLEGRTHHFMVNAKDEEQMRKRFQIRGAHFNQNFYINEHLYNIIEQPKLYDAIYTAQLNSSKRLPLAKNVEKLMVVSYGGDLHSYCPELKHADFNRDFISRPELAKKYNQAYAGLILSAVEGANLASTEYLLCGIPIVSTPSKGGRDEFFTTENSAVVPPESEAVSQAVENWKKLSPDPAKIRNQTLAKINELRLEYCAYIARLIEQESGKKHEPRILQEKYFSPPNGIQSRYLKLDELYRISPQDFNTRFSI</sequence>
<dbReference type="Proteomes" id="UP000218418">
    <property type="component" value="Chromosome"/>
</dbReference>
<evidence type="ECO:0008006" key="4">
    <source>
        <dbReference type="Google" id="ProtNLM"/>
    </source>
</evidence>
<reference evidence="2 3" key="1">
    <citation type="submission" date="2017-06" db="EMBL/GenBank/DDBJ databases">
        <title>Genome sequencing of cyanobaciteial culture collection at National Institute for Environmental Studies (NIES).</title>
        <authorList>
            <person name="Hirose Y."/>
            <person name="Shimura Y."/>
            <person name="Fujisawa T."/>
            <person name="Nakamura Y."/>
            <person name="Kawachi M."/>
        </authorList>
    </citation>
    <scope>NUCLEOTIDE SEQUENCE [LARGE SCALE GENOMIC DNA]</scope>
    <source>
        <strain evidence="2 3">NIES-267</strain>
    </source>
</reference>
<keyword evidence="1" id="KW-0812">Transmembrane</keyword>
<accession>A0A1Z4LHE8</accession>
<dbReference type="Gene3D" id="3.40.50.2000">
    <property type="entry name" value="Glycogen Phosphorylase B"/>
    <property type="match status" value="1"/>
</dbReference>
<evidence type="ECO:0000256" key="1">
    <source>
        <dbReference type="SAM" id="Phobius"/>
    </source>
</evidence>
<proteinExistence type="predicted"/>
<dbReference type="SUPFAM" id="SSF53756">
    <property type="entry name" value="UDP-Glycosyltransferase/glycogen phosphorylase"/>
    <property type="match status" value="1"/>
</dbReference>
<dbReference type="EMBL" id="AP018227">
    <property type="protein sequence ID" value="BAY80672.1"/>
    <property type="molecule type" value="Genomic_DNA"/>
</dbReference>
<evidence type="ECO:0000313" key="2">
    <source>
        <dbReference type="EMBL" id="BAY80672.1"/>
    </source>
</evidence>
<feature type="transmembrane region" description="Helical" evidence="1">
    <location>
        <begin position="6"/>
        <end position="30"/>
    </location>
</feature>
<name>A0A1Z4LHE8_9CYAN</name>